<keyword evidence="2" id="KW-1185">Reference proteome</keyword>
<evidence type="ECO:0000313" key="1">
    <source>
        <dbReference type="EMBL" id="QPM91864.1"/>
    </source>
</evidence>
<sequence>MKRRFLIIGLGVLCLMPILGAYVEKTMPEGAVLKAVRLQADKPEPRHWVY</sequence>
<dbReference type="RefSeq" id="WP_196222725.1">
    <property type="nucleotide sequence ID" value="NZ_CP060436.1"/>
</dbReference>
<dbReference type="KEGG" id="palw:PSAL_031260"/>
<proteinExistence type="predicted"/>
<protein>
    <submittedName>
        <fullName evidence="1">Uncharacterized protein</fullName>
    </submittedName>
</protein>
<dbReference type="Proteomes" id="UP000283786">
    <property type="component" value="Chromosome"/>
</dbReference>
<dbReference type="EMBL" id="CP060436">
    <property type="protein sequence ID" value="QPM91864.1"/>
    <property type="molecule type" value="Genomic_DNA"/>
</dbReference>
<organism evidence="1 2">
    <name type="scientific">Pseudooceanicola algae</name>
    <dbReference type="NCBI Taxonomy" id="1537215"/>
    <lineage>
        <taxon>Bacteria</taxon>
        <taxon>Pseudomonadati</taxon>
        <taxon>Pseudomonadota</taxon>
        <taxon>Alphaproteobacteria</taxon>
        <taxon>Rhodobacterales</taxon>
        <taxon>Paracoccaceae</taxon>
        <taxon>Pseudooceanicola</taxon>
    </lineage>
</organism>
<name>A0A418SJE1_9RHOB</name>
<reference evidence="1 2" key="1">
    <citation type="submission" date="2020-08" db="EMBL/GenBank/DDBJ databases">
        <title>Genome sequence of Rhodobacteraceae bacterium Lw-13e.</title>
        <authorList>
            <person name="Poehlein A."/>
            <person name="Wolter L."/>
            <person name="Daniel R."/>
            <person name="Brinkhoff T."/>
        </authorList>
    </citation>
    <scope>NUCLEOTIDE SEQUENCE [LARGE SCALE GENOMIC DNA]</scope>
    <source>
        <strain evidence="1 2">Lw-13e</strain>
    </source>
</reference>
<gene>
    <name evidence="1" type="ORF">PSAL_031260</name>
</gene>
<evidence type="ECO:0000313" key="2">
    <source>
        <dbReference type="Proteomes" id="UP000283786"/>
    </source>
</evidence>
<accession>A0A418SJE1</accession>
<dbReference type="AlphaFoldDB" id="A0A418SJE1"/>